<organism evidence="1">
    <name type="scientific">Pseudopediastrum boryanum</name>
    <name type="common">Green alga</name>
    <name type="synonym">Pediastrum boryanum</name>
    <dbReference type="NCBI Taxonomy" id="55410"/>
    <lineage>
        <taxon>Eukaryota</taxon>
        <taxon>Viridiplantae</taxon>
        <taxon>Chlorophyta</taxon>
        <taxon>core chlorophytes</taxon>
        <taxon>Chlorophyceae</taxon>
        <taxon>CS clade</taxon>
        <taxon>Sphaeropleales</taxon>
        <taxon>Hydrodictyaceae</taxon>
        <taxon>Pseudopediastrum</taxon>
    </lineage>
</organism>
<accession>A0A2U8GK36</accession>
<keyword evidence="1" id="KW-0150">Chloroplast</keyword>
<dbReference type="AlphaFoldDB" id="A0A2U8GK36"/>
<name>A0A2U8GK36_PSEBY</name>
<proteinExistence type="predicted"/>
<dbReference type="GeneID" id="36951712"/>
<reference evidence="1" key="1">
    <citation type="journal article" date="2018" name="Am. J. Bot.">
        <title>Organellar phylogenomics inform systematics in the green algal family Hydrodictyaceae (Chlorophyceae) and provide clues to the complex evolutionary history of plastid genomes in the green algal tree of life.</title>
        <authorList>
            <person name="McManus H.A."/>
            <person name="Fucikova K."/>
            <person name="Lewis P.O."/>
            <person name="Lewis L.A."/>
            <person name="Karol K.G."/>
        </authorList>
    </citation>
    <scope>NUCLEOTIDE SEQUENCE</scope>
</reference>
<protein>
    <submittedName>
        <fullName evidence="1">Uncharacterized protein</fullName>
    </submittedName>
</protein>
<keyword evidence="1" id="KW-0934">Plastid</keyword>
<sequence length="108" mass="12345">MRVFAPRALAHRSSEPEQKLCLRSEGEQKPCIFSVGASAPKESFLCALLRCASSRRRAQVKINQIRPFFCQSLNLLLFNAHLLQSLITNYLLEKTLFRLCQKVLVHQS</sequence>
<evidence type="ECO:0000313" key="1">
    <source>
        <dbReference type="EMBL" id="AWI68660.1"/>
    </source>
</evidence>
<geneLocation type="chloroplast" evidence="1"/>
<dbReference type="EMBL" id="MF276982">
    <property type="protein sequence ID" value="AWI68660.1"/>
    <property type="molecule type" value="Genomic_DNA"/>
</dbReference>
<dbReference type="RefSeq" id="YP_009492057.1">
    <property type="nucleotide sequence ID" value="NC_037920.1"/>
</dbReference>